<organism evidence="3 4">
    <name type="scientific">Hericium alpestre</name>
    <dbReference type="NCBI Taxonomy" id="135208"/>
    <lineage>
        <taxon>Eukaryota</taxon>
        <taxon>Fungi</taxon>
        <taxon>Dikarya</taxon>
        <taxon>Basidiomycota</taxon>
        <taxon>Agaricomycotina</taxon>
        <taxon>Agaricomycetes</taxon>
        <taxon>Russulales</taxon>
        <taxon>Hericiaceae</taxon>
        <taxon>Hericium</taxon>
    </lineage>
</organism>
<evidence type="ECO:0000313" key="3">
    <source>
        <dbReference type="EMBL" id="TFY75096.1"/>
    </source>
</evidence>
<name>A0A4Y9ZJX5_9AGAM</name>
<dbReference type="EMBL" id="SFCI01001720">
    <property type="protein sequence ID" value="TFY75096.1"/>
    <property type="molecule type" value="Genomic_DNA"/>
</dbReference>
<keyword evidence="1" id="KW-0175">Coiled coil</keyword>
<reference evidence="3 4" key="1">
    <citation type="submission" date="2019-02" db="EMBL/GenBank/DDBJ databases">
        <title>Genome sequencing of the rare red list fungi Hericium alpestre (H. flagellum).</title>
        <authorList>
            <person name="Buettner E."/>
            <person name="Kellner H."/>
        </authorList>
    </citation>
    <scope>NUCLEOTIDE SEQUENCE [LARGE SCALE GENOMIC DNA]</scope>
    <source>
        <strain evidence="3 4">DSM 108284</strain>
    </source>
</reference>
<evidence type="ECO:0000256" key="1">
    <source>
        <dbReference type="SAM" id="Coils"/>
    </source>
</evidence>
<gene>
    <name evidence="3" type="ORF">EWM64_g8915</name>
</gene>
<feature type="compositionally biased region" description="Basic and acidic residues" evidence="2">
    <location>
        <begin position="188"/>
        <end position="205"/>
    </location>
</feature>
<feature type="region of interest" description="Disordered" evidence="2">
    <location>
        <begin position="175"/>
        <end position="205"/>
    </location>
</feature>
<comment type="caution">
    <text evidence="3">The sequence shown here is derived from an EMBL/GenBank/DDBJ whole genome shotgun (WGS) entry which is preliminary data.</text>
</comment>
<feature type="coiled-coil region" evidence="1">
    <location>
        <begin position="220"/>
        <end position="261"/>
    </location>
</feature>
<sequence>MSHSTGVQKAVDDTDPDRRYVMCKCNPPCMAKGVRSNNPSNLGGTTWICRWNNTGKFKQIGDPPSCGFSLFDCNVNPRGHLSPDSREWKLAWTEVEKGMNRLREKRTQEVPSRGLALNSSPGSVLGKRHISGDEQPCSHAQHMRFLVSGNISPEQPFSHLRARWFLVYRNPNAAEDHRSLPETQRGQDNGKEKAGTMEGRDGASDTARLEARITILTEMVRAQQVQLEEKEMHIQALQQKYKEQSNQLSSLKGDIDAFEKAMNGESD</sequence>
<protein>
    <submittedName>
        <fullName evidence="3">Uncharacterized protein</fullName>
    </submittedName>
</protein>
<proteinExistence type="predicted"/>
<evidence type="ECO:0000256" key="2">
    <source>
        <dbReference type="SAM" id="MobiDB-lite"/>
    </source>
</evidence>
<keyword evidence="4" id="KW-1185">Reference proteome</keyword>
<accession>A0A4Y9ZJX5</accession>
<dbReference type="AlphaFoldDB" id="A0A4Y9ZJX5"/>
<feature type="region of interest" description="Disordered" evidence="2">
    <location>
        <begin position="105"/>
        <end position="135"/>
    </location>
</feature>
<dbReference type="Proteomes" id="UP000298061">
    <property type="component" value="Unassembled WGS sequence"/>
</dbReference>
<evidence type="ECO:0000313" key="4">
    <source>
        <dbReference type="Proteomes" id="UP000298061"/>
    </source>
</evidence>